<dbReference type="RefSeq" id="WP_004529325.1">
    <property type="nucleotide sequence ID" value="NZ_CM000833.1"/>
</dbReference>
<accession>A0A0E1W7J0</accession>
<dbReference type="HOGENOM" id="CLU_2664018_0_0_4"/>
<sequence>MCHLVIPRIAAGSRRLRAPVRRVPARSRAPLVALPLHYRYTVTSASHAPVACIPACARRMHPPHARPPRARYTPC</sequence>
<dbReference type="GeneID" id="93064332"/>
<proteinExistence type="predicted"/>
<protein>
    <submittedName>
        <fullName evidence="1">Uncharacterized protein</fullName>
    </submittedName>
</protein>
<dbReference type="EMBL" id="CM000833">
    <property type="protein sequence ID" value="EET05542.1"/>
    <property type="molecule type" value="Genomic_DNA"/>
</dbReference>
<reference evidence="1 2" key="2">
    <citation type="submission" date="2009-05" db="EMBL/GenBank/DDBJ databases">
        <authorList>
            <person name="Harkins D.M."/>
            <person name="DeShazer D."/>
            <person name="Woods D.E."/>
            <person name="Brinkac L.M."/>
            <person name="Brown K.A."/>
            <person name="Hung G.C."/>
            <person name="Tuanyok A."/>
            <person name="Zhang B."/>
            <person name="Nierman W.C."/>
        </authorList>
    </citation>
    <scope>NUCLEOTIDE SEQUENCE [LARGE SCALE GENOMIC DNA]</scope>
    <source>
        <strain evidence="1 2">1710a</strain>
    </source>
</reference>
<organism evidence="1 2">
    <name type="scientific">Burkholderia pseudomallei 1710a</name>
    <dbReference type="NCBI Taxonomy" id="320371"/>
    <lineage>
        <taxon>Bacteria</taxon>
        <taxon>Pseudomonadati</taxon>
        <taxon>Pseudomonadota</taxon>
        <taxon>Betaproteobacteria</taxon>
        <taxon>Burkholderiales</taxon>
        <taxon>Burkholderiaceae</taxon>
        <taxon>Burkholderia</taxon>
        <taxon>pseudomallei group</taxon>
    </lineage>
</organism>
<dbReference type="AlphaFoldDB" id="A0A0E1W7J0"/>
<evidence type="ECO:0000313" key="2">
    <source>
        <dbReference type="Proteomes" id="UP000001812"/>
    </source>
</evidence>
<dbReference type="Proteomes" id="UP000001812">
    <property type="component" value="Chromosome II"/>
</dbReference>
<name>A0A0E1W7J0_BURPE</name>
<evidence type="ECO:0000313" key="1">
    <source>
        <dbReference type="EMBL" id="EET05542.1"/>
    </source>
</evidence>
<gene>
    <name evidence="1" type="ORF">BURPS1710A_A2128</name>
</gene>
<reference evidence="2" key="1">
    <citation type="submission" date="2007-08" db="EMBL/GenBank/DDBJ databases">
        <title>Annotation of Burkholderia pseudomallei 1710a.</title>
        <authorList>
            <person name="Harkins D.M."/>
            <person name="DeShazer D."/>
            <person name="Woods D.E."/>
            <person name="Brinkac L.M."/>
            <person name="Brown K.A."/>
            <person name="Hung G.C."/>
            <person name="Tuanyok A."/>
            <person name="Zhang B."/>
            <person name="Nierman W.C."/>
        </authorList>
    </citation>
    <scope>NUCLEOTIDE SEQUENCE [LARGE SCALE GENOMIC DNA]</scope>
    <source>
        <strain evidence="2">1710a</strain>
    </source>
</reference>